<feature type="domain" description="GIY-YIG" evidence="2">
    <location>
        <begin position="1"/>
        <end position="75"/>
    </location>
</feature>
<dbReference type="Gene3D" id="3.40.1440.10">
    <property type="entry name" value="GIY-YIG endonuclease"/>
    <property type="match status" value="1"/>
</dbReference>
<dbReference type="InterPro" id="IPR050190">
    <property type="entry name" value="UPF0213_domain"/>
</dbReference>
<keyword evidence="3" id="KW-0255">Endonuclease</keyword>
<dbReference type="InterPro" id="IPR035901">
    <property type="entry name" value="GIY-YIG_endonuc_sf"/>
</dbReference>
<dbReference type="Pfam" id="PF01541">
    <property type="entry name" value="GIY-YIG"/>
    <property type="match status" value="1"/>
</dbReference>
<keyword evidence="4" id="KW-1185">Reference proteome</keyword>
<evidence type="ECO:0000313" key="3">
    <source>
        <dbReference type="EMBL" id="SEG79957.1"/>
    </source>
</evidence>
<dbReference type="Proteomes" id="UP000236743">
    <property type="component" value="Unassembled WGS sequence"/>
</dbReference>
<reference evidence="3 4" key="1">
    <citation type="submission" date="2016-10" db="EMBL/GenBank/DDBJ databases">
        <authorList>
            <person name="de Groot N.N."/>
        </authorList>
    </citation>
    <scope>NUCLEOTIDE SEQUENCE [LARGE SCALE GENOMIC DNA]</scope>
    <source>
        <strain evidence="3 4">DSM 26656</strain>
    </source>
</reference>
<dbReference type="PANTHER" id="PTHR34477:SF5">
    <property type="entry name" value="BSL5627 PROTEIN"/>
    <property type="match status" value="1"/>
</dbReference>
<sequence length="94" mass="11123">MWVYIMASGWNGTLYVGVTNSLSRRVTEHREGRGSGFANKYAVTHLVYAERFERADEAIAQEKLMKRWRRERKISLIESCNPDWRDLYDTIHLD</sequence>
<keyword evidence="3" id="KW-0378">Hydrolase</keyword>
<name>A0A1H6D3R0_9HYPH</name>
<evidence type="ECO:0000259" key="2">
    <source>
        <dbReference type="PROSITE" id="PS50164"/>
    </source>
</evidence>
<gene>
    <name evidence="3" type="ORF">SAMN04488115_11549</name>
</gene>
<dbReference type="PANTHER" id="PTHR34477">
    <property type="entry name" value="UPF0213 PROTEIN YHBQ"/>
    <property type="match status" value="1"/>
</dbReference>
<protein>
    <submittedName>
        <fullName evidence="3">Putative endonuclease</fullName>
    </submittedName>
</protein>
<evidence type="ECO:0000256" key="1">
    <source>
        <dbReference type="ARBA" id="ARBA00007435"/>
    </source>
</evidence>
<comment type="similarity">
    <text evidence="1">Belongs to the UPF0213 family.</text>
</comment>
<organism evidence="3 4">
    <name type="scientific">Bosea lathyri</name>
    <dbReference type="NCBI Taxonomy" id="1036778"/>
    <lineage>
        <taxon>Bacteria</taxon>
        <taxon>Pseudomonadati</taxon>
        <taxon>Pseudomonadota</taxon>
        <taxon>Alphaproteobacteria</taxon>
        <taxon>Hyphomicrobiales</taxon>
        <taxon>Boseaceae</taxon>
        <taxon>Bosea</taxon>
    </lineage>
</organism>
<proteinExistence type="inferred from homology"/>
<dbReference type="GO" id="GO:0004519">
    <property type="term" value="F:endonuclease activity"/>
    <property type="evidence" value="ECO:0007669"/>
    <property type="project" value="UniProtKB-KW"/>
</dbReference>
<keyword evidence="3" id="KW-0540">Nuclease</keyword>
<dbReference type="SUPFAM" id="SSF82771">
    <property type="entry name" value="GIY-YIG endonuclease"/>
    <property type="match status" value="1"/>
</dbReference>
<dbReference type="EMBL" id="FNUY01000015">
    <property type="protein sequence ID" value="SEG79957.1"/>
    <property type="molecule type" value="Genomic_DNA"/>
</dbReference>
<dbReference type="AlphaFoldDB" id="A0A1H6D3R0"/>
<accession>A0A1H6D3R0</accession>
<evidence type="ECO:0000313" key="4">
    <source>
        <dbReference type="Proteomes" id="UP000236743"/>
    </source>
</evidence>
<dbReference type="InterPro" id="IPR000305">
    <property type="entry name" value="GIY-YIG_endonuc"/>
</dbReference>
<dbReference type="RefSeq" id="WP_244595780.1">
    <property type="nucleotide sequence ID" value="NZ_FNUY01000015.1"/>
</dbReference>
<dbReference type="PROSITE" id="PS50164">
    <property type="entry name" value="GIY_YIG"/>
    <property type="match status" value="1"/>
</dbReference>
<dbReference type="CDD" id="cd10448">
    <property type="entry name" value="GIY-YIG_unchar_3"/>
    <property type="match status" value="1"/>
</dbReference>